<accession>A0AAD7B4V1</accession>
<evidence type="ECO:0000256" key="1">
    <source>
        <dbReference type="SAM" id="MobiDB-lite"/>
    </source>
</evidence>
<proteinExistence type="predicted"/>
<feature type="region of interest" description="Disordered" evidence="1">
    <location>
        <begin position="97"/>
        <end position="129"/>
    </location>
</feature>
<gene>
    <name evidence="2" type="ORF">FB45DRAFT_326448</name>
</gene>
<dbReference type="EMBL" id="JARKIF010000034">
    <property type="protein sequence ID" value="KAJ7610852.1"/>
    <property type="molecule type" value="Genomic_DNA"/>
</dbReference>
<sequence>MEPCITSFRCMQPSGLAANVTTSASLYRSLNRCKYRRRACFDTHHYKYSIITSLGVVKEISSNHYRFSYASPVLFDFSTHPSLSSTMSDTSRENFDLNVSACSDDDGSEIESPPPPPRQDKGKNKAKGQAPVLRLAPNALELPTLNEGPQAFQWNPHLVELTEELSREASQPQPSVGPSRRRSSKKPNAQGPPAPALIPDVFEQYMRTVQLNAMAQLMGGKVPPYYGGQWSAHGAPAAHYGWDPRAQEGTAEATAQIQVNKASTEKAAKTTKAPKATTAPKPAKAAKPEKNPKFRQPSLPKSTLQQVPEQKDVILLGKSFLIKYPWADPTHFQTRKPDLPEQSRQELFQQAANTAAEGKEPSSAFSSCVKI</sequence>
<feature type="region of interest" description="Disordered" evidence="1">
    <location>
        <begin position="165"/>
        <end position="196"/>
    </location>
</feature>
<feature type="region of interest" description="Disordered" evidence="1">
    <location>
        <begin position="352"/>
        <end position="371"/>
    </location>
</feature>
<evidence type="ECO:0000313" key="3">
    <source>
        <dbReference type="Proteomes" id="UP001221142"/>
    </source>
</evidence>
<reference evidence="2" key="1">
    <citation type="submission" date="2023-03" db="EMBL/GenBank/DDBJ databases">
        <title>Massive genome expansion in bonnet fungi (Mycena s.s.) driven by repeated elements and novel gene families across ecological guilds.</title>
        <authorList>
            <consortium name="Lawrence Berkeley National Laboratory"/>
            <person name="Harder C.B."/>
            <person name="Miyauchi S."/>
            <person name="Viragh M."/>
            <person name="Kuo A."/>
            <person name="Thoen E."/>
            <person name="Andreopoulos B."/>
            <person name="Lu D."/>
            <person name="Skrede I."/>
            <person name="Drula E."/>
            <person name="Henrissat B."/>
            <person name="Morin E."/>
            <person name="Kohler A."/>
            <person name="Barry K."/>
            <person name="LaButti K."/>
            <person name="Morin E."/>
            <person name="Salamov A."/>
            <person name="Lipzen A."/>
            <person name="Mereny Z."/>
            <person name="Hegedus B."/>
            <person name="Baldrian P."/>
            <person name="Stursova M."/>
            <person name="Weitz H."/>
            <person name="Taylor A."/>
            <person name="Grigoriev I.V."/>
            <person name="Nagy L.G."/>
            <person name="Martin F."/>
            <person name="Kauserud H."/>
        </authorList>
    </citation>
    <scope>NUCLEOTIDE SEQUENCE</scope>
    <source>
        <strain evidence="2">9284</strain>
    </source>
</reference>
<evidence type="ECO:0000313" key="2">
    <source>
        <dbReference type="EMBL" id="KAJ7610852.1"/>
    </source>
</evidence>
<feature type="compositionally biased region" description="Low complexity" evidence="1">
    <location>
        <begin position="270"/>
        <end position="285"/>
    </location>
</feature>
<comment type="caution">
    <text evidence="2">The sequence shown here is derived from an EMBL/GenBank/DDBJ whole genome shotgun (WGS) entry which is preliminary data.</text>
</comment>
<keyword evidence="3" id="KW-1185">Reference proteome</keyword>
<dbReference type="Proteomes" id="UP001221142">
    <property type="component" value="Unassembled WGS sequence"/>
</dbReference>
<feature type="region of interest" description="Disordered" evidence="1">
    <location>
        <begin position="248"/>
        <end position="305"/>
    </location>
</feature>
<protein>
    <submittedName>
        <fullName evidence="2">Uncharacterized protein</fullName>
    </submittedName>
</protein>
<dbReference type="AlphaFoldDB" id="A0AAD7B4V1"/>
<organism evidence="2 3">
    <name type="scientific">Roridomyces roridus</name>
    <dbReference type="NCBI Taxonomy" id="1738132"/>
    <lineage>
        <taxon>Eukaryota</taxon>
        <taxon>Fungi</taxon>
        <taxon>Dikarya</taxon>
        <taxon>Basidiomycota</taxon>
        <taxon>Agaricomycotina</taxon>
        <taxon>Agaricomycetes</taxon>
        <taxon>Agaricomycetidae</taxon>
        <taxon>Agaricales</taxon>
        <taxon>Marasmiineae</taxon>
        <taxon>Mycenaceae</taxon>
        <taxon>Roridomyces</taxon>
    </lineage>
</organism>
<name>A0AAD7B4V1_9AGAR</name>